<dbReference type="KEGG" id="haa:A5892_04715"/>
<protein>
    <recommendedName>
        <fullName evidence="5">Glutathione peroxidase</fullName>
    </recommendedName>
</protein>
<dbReference type="EMBL" id="CP015243">
    <property type="protein sequence ID" value="ANF56856.1"/>
    <property type="molecule type" value="Genomic_DNA"/>
</dbReference>
<dbReference type="STRING" id="376489.A5892_04715"/>
<dbReference type="InterPro" id="IPR000889">
    <property type="entry name" value="Glutathione_peroxidase"/>
</dbReference>
<dbReference type="GO" id="GO:0034599">
    <property type="term" value="P:cellular response to oxidative stress"/>
    <property type="evidence" value="ECO:0007669"/>
    <property type="project" value="TreeGrafter"/>
</dbReference>
<accession>A0A172YCL4</accession>
<dbReference type="RefSeq" id="WP_064121821.1">
    <property type="nucleotide sequence ID" value="NZ_CP015243.1"/>
</dbReference>
<dbReference type="GO" id="GO:0004601">
    <property type="term" value="F:peroxidase activity"/>
    <property type="evidence" value="ECO:0007669"/>
    <property type="project" value="UniProtKB-KW"/>
</dbReference>
<evidence type="ECO:0000313" key="7">
    <source>
        <dbReference type="Proteomes" id="UP000077875"/>
    </source>
</evidence>
<sequence>MPVSLDTIPLERIDGAAATLGDYAGKVLLIVNVASKCGLTPQYEGLEALYARYREQGLEVLGFPANDFKGQEPGSNEEIQAFCRGNFGVDFPMFSKISVLGEDKHPLYAALVEAHPDKVWAEGSGFRDKLSKAGLLGDDAEEVSWNFEKFLVDREGRVVGRFAPDVAPESPVLVEALEAALD</sequence>
<dbReference type="InterPro" id="IPR029759">
    <property type="entry name" value="GPX_AS"/>
</dbReference>
<dbReference type="PIRSF" id="PIRSF000303">
    <property type="entry name" value="Glutathion_perox"/>
    <property type="match status" value="1"/>
</dbReference>
<comment type="similarity">
    <text evidence="1 5">Belongs to the glutathione peroxidase family.</text>
</comment>
<keyword evidence="7" id="KW-1185">Reference proteome</keyword>
<keyword evidence="3 5" id="KW-0560">Oxidoreductase</keyword>
<evidence type="ECO:0000256" key="3">
    <source>
        <dbReference type="ARBA" id="ARBA00023002"/>
    </source>
</evidence>
<evidence type="ECO:0000256" key="4">
    <source>
        <dbReference type="PIRSR" id="PIRSR000303-1"/>
    </source>
</evidence>
<dbReference type="PANTHER" id="PTHR11592:SF40">
    <property type="entry name" value="THIOREDOXIN_GLUTATHIONE PEROXIDASE BTUE"/>
    <property type="match status" value="1"/>
</dbReference>
<dbReference type="InterPro" id="IPR036249">
    <property type="entry name" value="Thioredoxin-like_sf"/>
</dbReference>
<feature type="active site" evidence="4">
    <location>
        <position position="37"/>
    </location>
</feature>
<dbReference type="PROSITE" id="PS51355">
    <property type="entry name" value="GLUTATHIONE_PEROXID_3"/>
    <property type="match status" value="1"/>
</dbReference>
<evidence type="ECO:0000313" key="6">
    <source>
        <dbReference type="EMBL" id="ANF56856.1"/>
    </source>
</evidence>
<dbReference type="Pfam" id="PF00255">
    <property type="entry name" value="GSHPx"/>
    <property type="match status" value="1"/>
</dbReference>
<evidence type="ECO:0000256" key="1">
    <source>
        <dbReference type="ARBA" id="ARBA00006926"/>
    </source>
</evidence>
<dbReference type="PRINTS" id="PR01011">
    <property type="entry name" value="GLUTPROXDASE"/>
</dbReference>
<dbReference type="Gene3D" id="3.40.30.10">
    <property type="entry name" value="Glutaredoxin"/>
    <property type="match status" value="1"/>
</dbReference>
<dbReference type="Proteomes" id="UP000077875">
    <property type="component" value="Chromosome"/>
</dbReference>
<dbReference type="CDD" id="cd00340">
    <property type="entry name" value="GSH_Peroxidase"/>
    <property type="match status" value="1"/>
</dbReference>
<dbReference type="AlphaFoldDB" id="A0A172YCL4"/>
<reference evidence="6 7" key="1">
    <citation type="submission" date="2016-04" db="EMBL/GenBank/DDBJ databases">
        <title>Complete Genome Sequence of Halotalea alkalilenta IHB B 13600.</title>
        <authorList>
            <person name="Swarnkar M.K."/>
            <person name="Sharma A."/>
            <person name="Kaushal K."/>
            <person name="Soni R."/>
            <person name="Rana S."/>
            <person name="Singh A.K."/>
            <person name="Gulati A."/>
        </authorList>
    </citation>
    <scope>NUCLEOTIDE SEQUENCE [LARGE SCALE GENOMIC DNA]</scope>
    <source>
        <strain evidence="6 7">IHB B 13600</strain>
    </source>
</reference>
<organism evidence="6 7">
    <name type="scientific">Halotalea alkalilenta</name>
    <dbReference type="NCBI Taxonomy" id="376489"/>
    <lineage>
        <taxon>Bacteria</taxon>
        <taxon>Pseudomonadati</taxon>
        <taxon>Pseudomonadota</taxon>
        <taxon>Gammaproteobacteria</taxon>
        <taxon>Oceanospirillales</taxon>
        <taxon>Halomonadaceae</taxon>
        <taxon>Halotalea</taxon>
    </lineage>
</organism>
<evidence type="ECO:0000256" key="5">
    <source>
        <dbReference type="RuleBase" id="RU000499"/>
    </source>
</evidence>
<name>A0A172YCL4_9GAMM</name>
<proteinExistence type="inferred from homology"/>
<gene>
    <name evidence="6" type="ORF">A5892_04715</name>
</gene>
<evidence type="ECO:0000256" key="2">
    <source>
        <dbReference type="ARBA" id="ARBA00022559"/>
    </source>
</evidence>
<keyword evidence="2 5" id="KW-0575">Peroxidase</keyword>
<dbReference type="PROSITE" id="PS00460">
    <property type="entry name" value="GLUTATHIONE_PEROXID_1"/>
    <property type="match status" value="1"/>
</dbReference>
<dbReference type="PANTHER" id="PTHR11592">
    <property type="entry name" value="GLUTATHIONE PEROXIDASE"/>
    <property type="match status" value="1"/>
</dbReference>
<dbReference type="SUPFAM" id="SSF52833">
    <property type="entry name" value="Thioredoxin-like"/>
    <property type="match status" value="1"/>
</dbReference>
<dbReference type="FunFam" id="3.40.30.10:FF:000010">
    <property type="entry name" value="Glutathione peroxidase"/>
    <property type="match status" value="1"/>
</dbReference>